<evidence type="ECO:0000256" key="1">
    <source>
        <dbReference type="ARBA" id="ARBA00001947"/>
    </source>
</evidence>
<evidence type="ECO:0000256" key="7">
    <source>
        <dbReference type="ARBA" id="ARBA00022801"/>
    </source>
</evidence>
<name>A0ABT4RUB6_9ACTN</name>
<sequence>MPRLTVTPTFVAAMAVIGLLAGRHARETEVVDAPEVPSLPSTPTPEEMSAWLDVVNDFDYPRYAMPWGWVLVAGVGAALIFALSIVAHELGHLVVAKLAAADVTGLTLHAAGGFVELAHDGRLSRAEFSLIVVAGPLVTAILAAAGWVLMGVEWPDGPGGIVADDLVPFLVWTNALALVVNLLPIRGLDGWLLLRGAVR</sequence>
<keyword evidence="6" id="KW-0479">Metal-binding</keyword>
<evidence type="ECO:0000313" key="15">
    <source>
        <dbReference type="Proteomes" id="UP001147700"/>
    </source>
</evidence>
<dbReference type="PANTHER" id="PTHR39188">
    <property type="entry name" value="MEMBRANE-ASSOCIATED ZINC METALLOPROTEASE M50B"/>
    <property type="match status" value="1"/>
</dbReference>
<keyword evidence="5 12" id="KW-0812">Transmembrane</keyword>
<dbReference type="InterPro" id="IPR008915">
    <property type="entry name" value="Peptidase_M50"/>
</dbReference>
<dbReference type="Proteomes" id="UP001147700">
    <property type="component" value="Unassembled WGS sequence"/>
</dbReference>
<keyword evidence="9 12" id="KW-1133">Transmembrane helix</keyword>
<evidence type="ECO:0000256" key="12">
    <source>
        <dbReference type="SAM" id="Phobius"/>
    </source>
</evidence>
<evidence type="ECO:0000256" key="5">
    <source>
        <dbReference type="ARBA" id="ARBA00022692"/>
    </source>
</evidence>
<keyword evidence="15" id="KW-1185">Reference proteome</keyword>
<keyword evidence="11 12" id="KW-0472">Membrane</keyword>
<comment type="similarity">
    <text evidence="3">Belongs to the peptidase M50B family.</text>
</comment>
<evidence type="ECO:0000256" key="2">
    <source>
        <dbReference type="ARBA" id="ARBA00004141"/>
    </source>
</evidence>
<comment type="caution">
    <text evidence="14">The sequence shown here is derived from an EMBL/GenBank/DDBJ whole genome shotgun (WGS) entry which is preliminary data.</text>
</comment>
<evidence type="ECO:0000259" key="13">
    <source>
        <dbReference type="Pfam" id="PF02163"/>
    </source>
</evidence>
<keyword evidence="4" id="KW-0645">Protease</keyword>
<keyword evidence="7" id="KW-0378">Hydrolase</keyword>
<feature type="transmembrane region" description="Helical" evidence="12">
    <location>
        <begin position="128"/>
        <end position="149"/>
    </location>
</feature>
<reference evidence="14" key="1">
    <citation type="submission" date="2022-10" db="EMBL/GenBank/DDBJ databases">
        <title>The WGS of Solirubrobacter sp. CPCC 204708.</title>
        <authorList>
            <person name="Jiang Z."/>
        </authorList>
    </citation>
    <scope>NUCLEOTIDE SEQUENCE</scope>
    <source>
        <strain evidence="14">CPCC 204708</strain>
    </source>
</reference>
<feature type="transmembrane region" description="Helical" evidence="12">
    <location>
        <begin position="169"/>
        <end position="194"/>
    </location>
</feature>
<dbReference type="PANTHER" id="PTHR39188:SF3">
    <property type="entry name" value="STAGE IV SPORULATION PROTEIN FB"/>
    <property type="match status" value="1"/>
</dbReference>
<evidence type="ECO:0000313" key="14">
    <source>
        <dbReference type="EMBL" id="MDA0141861.1"/>
    </source>
</evidence>
<dbReference type="EMBL" id="JAPCID010000067">
    <property type="protein sequence ID" value="MDA0141861.1"/>
    <property type="molecule type" value="Genomic_DNA"/>
</dbReference>
<feature type="domain" description="Peptidase M50" evidence="13">
    <location>
        <begin position="77"/>
        <end position="150"/>
    </location>
</feature>
<evidence type="ECO:0000256" key="10">
    <source>
        <dbReference type="ARBA" id="ARBA00023049"/>
    </source>
</evidence>
<dbReference type="RefSeq" id="WP_202958402.1">
    <property type="nucleotide sequence ID" value="NZ_JAPCID010000067.1"/>
</dbReference>
<dbReference type="Pfam" id="PF02163">
    <property type="entry name" value="Peptidase_M50"/>
    <property type="match status" value="1"/>
</dbReference>
<comment type="subcellular location">
    <subcellularLocation>
        <location evidence="2">Membrane</location>
        <topology evidence="2">Multi-pass membrane protein</topology>
    </subcellularLocation>
</comment>
<feature type="transmembrane region" description="Helical" evidence="12">
    <location>
        <begin position="67"/>
        <end position="87"/>
    </location>
</feature>
<accession>A0ABT4RUB6</accession>
<keyword evidence="10" id="KW-0482">Metalloprotease</keyword>
<evidence type="ECO:0000256" key="4">
    <source>
        <dbReference type="ARBA" id="ARBA00022670"/>
    </source>
</evidence>
<keyword evidence="8" id="KW-0862">Zinc</keyword>
<organism evidence="14 15">
    <name type="scientific">Solirubrobacter deserti</name>
    <dbReference type="NCBI Taxonomy" id="2282478"/>
    <lineage>
        <taxon>Bacteria</taxon>
        <taxon>Bacillati</taxon>
        <taxon>Actinomycetota</taxon>
        <taxon>Thermoleophilia</taxon>
        <taxon>Solirubrobacterales</taxon>
        <taxon>Solirubrobacteraceae</taxon>
        <taxon>Solirubrobacter</taxon>
    </lineage>
</organism>
<evidence type="ECO:0000256" key="9">
    <source>
        <dbReference type="ARBA" id="ARBA00022989"/>
    </source>
</evidence>
<proteinExistence type="inferred from homology"/>
<gene>
    <name evidence="14" type="ORF">OJ962_30490</name>
</gene>
<comment type="cofactor">
    <cofactor evidence="1">
        <name>Zn(2+)</name>
        <dbReference type="ChEBI" id="CHEBI:29105"/>
    </cofactor>
</comment>
<protein>
    <submittedName>
        <fullName evidence="14">M50 family metallopeptidase</fullName>
    </submittedName>
</protein>
<evidence type="ECO:0000256" key="8">
    <source>
        <dbReference type="ARBA" id="ARBA00022833"/>
    </source>
</evidence>
<evidence type="ECO:0000256" key="3">
    <source>
        <dbReference type="ARBA" id="ARBA00007931"/>
    </source>
</evidence>
<evidence type="ECO:0000256" key="6">
    <source>
        <dbReference type="ARBA" id="ARBA00022723"/>
    </source>
</evidence>
<evidence type="ECO:0000256" key="11">
    <source>
        <dbReference type="ARBA" id="ARBA00023136"/>
    </source>
</evidence>